<feature type="transmembrane region" description="Helical" evidence="1">
    <location>
        <begin position="15"/>
        <end position="35"/>
    </location>
</feature>
<dbReference type="Proteomes" id="UP000032180">
    <property type="component" value="Chromosome 8"/>
</dbReference>
<reference evidence="2" key="3">
    <citation type="submission" date="2015-04" db="UniProtKB">
        <authorList>
            <consortium name="EnsemblPlants"/>
        </authorList>
    </citation>
    <scope>IDENTIFICATION</scope>
</reference>
<dbReference type="STRING" id="77586.A0A0D9X4U4"/>
<dbReference type="PANTHER" id="PTHR37204:SF1">
    <property type="entry name" value="TRANSMEMBRANE PROTEIN"/>
    <property type="match status" value="1"/>
</dbReference>
<evidence type="ECO:0000256" key="1">
    <source>
        <dbReference type="SAM" id="Phobius"/>
    </source>
</evidence>
<keyword evidence="3" id="KW-1185">Reference proteome</keyword>
<dbReference type="AlphaFoldDB" id="A0A0D9X4U4"/>
<sequence length="321" mass="35556">MATTTKPSSCSSTRLRSPATTAACFLPAAVLLFLLRRPPMGSFPPTIPGGSVSSRRAELYNRMARDLDERGAAFLDGGETSQSLSLSELFDTRDGAVVPRLKAANPPVRANVLYLDPEFAAVISKAVKDVFLPYFTQAIWFQNASIYHFSMFHASHHLEPIVATEDEIEAEVDAVKRVTEVVCPLRIVLDRVVLTSTGVLLGLWQVESGTDPADIRSRLREALPRAPQKQLYEPVMLHTSLARILGHPKLPQEGSAQSLDRVKFFHDLVAQVNRKIRGFQATVKELWFVEEYDVLALALNGKMKVRRLQFGCNKSQGNGNI</sequence>
<protein>
    <submittedName>
        <fullName evidence="2">Uncharacterized protein</fullName>
    </submittedName>
</protein>
<dbReference type="EnsemblPlants" id="LPERR08G04140.1">
    <property type="protein sequence ID" value="LPERR08G04140.1"/>
    <property type="gene ID" value="LPERR08G04140"/>
</dbReference>
<dbReference type="Gramene" id="LPERR08G04140.1">
    <property type="protein sequence ID" value="LPERR08G04140.1"/>
    <property type="gene ID" value="LPERR08G04140"/>
</dbReference>
<dbReference type="PANTHER" id="PTHR37204">
    <property type="entry name" value="TRANSMEMBRANE PROTEIN"/>
    <property type="match status" value="1"/>
</dbReference>
<evidence type="ECO:0000313" key="2">
    <source>
        <dbReference type="EnsemblPlants" id="LPERR08G04140.1"/>
    </source>
</evidence>
<keyword evidence="1" id="KW-0812">Transmembrane</keyword>
<keyword evidence="1" id="KW-1133">Transmembrane helix</keyword>
<dbReference type="eggNOG" id="ENOG502QQ1I">
    <property type="taxonomic scope" value="Eukaryota"/>
</dbReference>
<accession>A0A0D9X4U4</accession>
<reference evidence="2 3" key="1">
    <citation type="submission" date="2012-08" db="EMBL/GenBank/DDBJ databases">
        <title>Oryza genome evolution.</title>
        <authorList>
            <person name="Wing R.A."/>
        </authorList>
    </citation>
    <scope>NUCLEOTIDE SEQUENCE</scope>
</reference>
<keyword evidence="1" id="KW-0472">Membrane</keyword>
<proteinExistence type="predicted"/>
<evidence type="ECO:0000313" key="3">
    <source>
        <dbReference type="Proteomes" id="UP000032180"/>
    </source>
</evidence>
<reference evidence="3" key="2">
    <citation type="submission" date="2013-12" db="EMBL/GenBank/DDBJ databases">
        <authorList>
            <person name="Yu Y."/>
            <person name="Lee S."/>
            <person name="de Baynast K."/>
            <person name="Wissotski M."/>
            <person name="Liu L."/>
            <person name="Talag J."/>
            <person name="Goicoechea J."/>
            <person name="Angelova A."/>
            <person name="Jetty R."/>
            <person name="Kudrna D."/>
            <person name="Golser W."/>
            <person name="Rivera L."/>
            <person name="Zhang J."/>
            <person name="Wing R."/>
        </authorList>
    </citation>
    <scope>NUCLEOTIDE SEQUENCE</scope>
</reference>
<organism evidence="2 3">
    <name type="scientific">Leersia perrieri</name>
    <dbReference type="NCBI Taxonomy" id="77586"/>
    <lineage>
        <taxon>Eukaryota</taxon>
        <taxon>Viridiplantae</taxon>
        <taxon>Streptophyta</taxon>
        <taxon>Embryophyta</taxon>
        <taxon>Tracheophyta</taxon>
        <taxon>Spermatophyta</taxon>
        <taxon>Magnoliopsida</taxon>
        <taxon>Liliopsida</taxon>
        <taxon>Poales</taxon>
        <taxon>Poaceae</taxon>
        <taxon>BOP clade</taxon>
        <taxon>Oryzoideae</taxon>
        <taxon>Oryzeae</taxon>
        <taxon>Oryzinae</taxon>
        <taxon>Leersia</taxon>
    </lineage>
</organism>
<dbReference type="HOGENOM" id="CLU_069933_0_0_1"/>
<name>A0A0D9X4U4_9ORYZ</name>